<accession>A0A0C3G1R1</accession>
<dbReference type="InterPro" id="IPR024983">
    <property type="entry name" value="CHAT_dom"/>
</dbReference>
<dbReference type="PANTHER" id="PTHR19959">
    <property type="entry name" value="KINESIN LIGHT CHAIN"/>
    <property type="match status" value="1"/>
</dbReference>
<dbReference type="EMBL" id="KN832984">
    <property type="protein sequence ID" value="KIM85774.1"/>
    <property type="molecule type" value="Genomic_DNA"/>
</dbReference>
<protein>
    <recommendedName>
        <fullName evidence="1">CHAT domain-containing protein</fullName>
    </recommendedName>
</protein>
<dbReference type="SUPFAM" id="SSF81901">
    <property type="entry name" value="HCP-like"/>
    <property type="match status" value="1"/>
</dbReference>
<dbReference type="HOGENOM" id="CLU_001305_0_1_1"/>
<gene>
    <name evidence="2" type="ORF">PILCRDRAFT_776987</name>
</gene>
<dbReference type="Proteomes" id="UP000054166">
    <property type="component" value="Unassembled WGS sequence"/>
</dbReference>
<keyword evidence="3" id="KW-1185">Reference proteome</keyword>
<evidence type="ECO:0000259" key="1">
    <source>
        <dbReference type="Pfam" id="PF12770"/>
    </source>
</evidence>
<reference evidence="3" key="2">
    <citation type="submission" date="2015-01" db="EMBL/GenBank/DDBJ databases">
        <title>Evolutionary Origins and Diversification of the Mycorrhizal Mutualists.</title>
        <authorList>
            <consortium name="DOE Joint Genome Institute"/>
            <consortium name="Mycorrhizal Genomics Consortium"/>
            <person name="Kohler A."/>
            <person name="Kuo A."/>
            <person name="Nagy L.G."/>
            <person name="Floudas D."/>
            <person name="Copeland A."/>
            <person name="Barry K.W."/>
            <person name="Cichocki N."/>
            <person name="Veneault-Fourrey C."/>
            <person name="LaButti K."/>
            <person name="Lindquist E.A."/>
            <person name="Lipzen A."/>
            <person name="Lundell T."/>
            <person name="Morin E."/>
            <person name="Murat C."/>
            <person name="Riley R."/>
            <person name="Ohm R."/>
            <person name="Sun H."/>
            <person name="Tunlid A."/>
            <person name="Henrissat B."/>
            <person name="Grigoriev I.V."/>
            <person name="Hibbett D.S."/>
            <person name="Martin F."/>
        </authorList>
    </citation>
    <scope>NUCLEOTIDE SEQUENCE [LARGE SCALE GENOMIC DNA]</scope>
    <source>
        <strain evidence="3">F 1598</strain>
    </source>
</reference>
<organism evidence="2 3">
    <name type="scientific">Piloderma croceum (strain F 1598)</name>
    <dbReference type="NCBI Taxonomy" id="765440"/>
    <lineage>
        <taxon>Eukaryota</taxon>
        <taxon>Fungi</taxon>
        <taxon>Dikarya</taxon>
        <taxon>Basidiomycota</taxon>
        <taxon>Agaricomycotina</taxon>
        <taxon>Agaricomycetes</taxon>
        <taxon>Agaricomycetidae</taxon>
        <taxon>Atheliales</taxon>
        <taxon>Atheliaceae</taxon>
        <taxon>Piloderma</taxon>
    </lineage>
</organism>
<name>A0A0C3G1R1_PILCF</name>
<dbReference type="STRING" id="765440.A0A0C3G1R1"/>
<dbReference type="Pfam" id="PF12770">
    <property type="entry name" value="CHAT"/>
    <property type="match status" value="1"/>
</dbReference>
<proteinExistence type="predicted"/>
<dbReference type="OrthoDB" id="9991317at2759"/>
<dbReference type="Gene3D" id="1.25.40.10">
    <property type="entry name" value="Tetratricopeptide repeat domain"/>
    <property type="match status" value="1"/>
</dbReference>
<dbReference type="AlphaFoldDB" id="A0A0C3G1R1"/>
<feature type="domain" description="CHAT" evidence="1">
    <location>
        <begin position="652"/>
        <end position="933"/>
    </location>
</feature>
<evidence type="ECO:0000313" key="3">
    <source>
        <dbReference type="Proteomes" id="UP000054166"/>
    </source>
</evidence>
<sequence>MSKDVLTSIASDVKYTRALHLSDEDNEKPLRLMCAGDLFFELYEQSQKNADLDKAIAAYDTATKLTPDGYECQAELHGQLGLALVHRFEYFSNIADIDNAIFTLECSLMLTPYGHADKPGRLTNLGNSFSGHFEHSGDLIDVDKAISAHEQAVHLTPDGHANKPSHLNNLGNSFLSRFECSGDLIDAISAHEHAVHLTPDGHANKPMYLSNLGNSFLSRFKHSGDLIHVDKAISVHEQAVHLTPDGHANKPGCLNNLGSSFLRRFEGSGDLIDVDKAISAHKQAVHLTPDGHANKPGCLNNLGNSSLGHFQCLGDLIDIDKAISAHEQAVHLTPDGHVDKPSCLCNLGISFSCHFEHSGDLVDVDKAISHFQSAAICSTGPLSVRFRAALTWVHLASRVHTSSSSALQGYSVVFDLLPQVAWLGQTILAWHRELSSMGNVASEAAATAISAGKYDTALEWLEQGRSIVWSQLLDLRTPVDAICEKEPGLADDLVRVSQALEHVGSHDASTQDLSPQLNQDLSIEQVAQGHRRLAEEWERLVKRARAILGFEDFLRPKKLGQLCSAANAGPVVVVNVHKQHCNALVLMPGLDEVMHIPLHGFSYEKGQELCQSLNRLLSNAGVHVQDLRGPRLVATHQDRSFQHVLLILWSCIVKPVLDGLAFSVSSSLLGGSSSYLVWCATGPLVFLPIHAAGIYDKSAPGDNISDYVVSSYTPTLNAIINATQSRELLQKFQGLLAISLPNTPKQSLLPNTTMEMTHIKHHALDKFVVYPLEGSVASVKSVIEGMESRSWVHLACHAVQNRVEPTKSAFCLHDRHLELSTIITKQFLNANFAFLSVCQTATGDEKLSEEAAYLAAGLLLAGYRGVIATMWSINDEDAPVIMDCVYSELFSDAEPDSTKAALALHHAVKHLHEMKGDKGDLAFLSWVPFIHVGV</sequence>
<evidence type="ECO:0000313" key="2">
    <source>
        <dbReference type="EMBL" id="KIM85774.1"/>
    </source>
</evidence>
<dbReference type="InterPro" id="IPR011990">
    <property type="entry name" value="TPR-like_helical_dom_sf"/>
</dbReference>
<dbReference type="InParanoid" id="A0A0C3G1R1"/>
<dbReference type="PANTHER" id="PTHR19959:SF119">
    <property type="entry name" value="FUNGAL LIPASE-LIKE DOMAIN-CONTAINING PROTEIN"/>
    <property type="match status" value="1"/>
</dbReference>
<reference evidence="2 3" key="1">
    <citation type="submission" date="2014-04" db="EMBL/GenBank/DDBJ databases">
        <authorList>
            <consortium name="DOE Joint Genome Institute"/>
            <person name="Kuo A."/>
            <person name="Tarkka M."/>
            <person name="Buscot F."/>
            <person name="Kohler A."/>
            <person name="Nagy L.G."/>
            <person name="Floudas D."/>
            <person name="Copeland A."/>
            <person name="Barry K.W."/>
            <person name="Cichocki N."/>
            <person name="Veneault-Fourrey C."/>
            <person name="LaButti K."/>
            <person name="Lindquist E.A."/>
            <person name="Lipzen A."/>
            <person name="Lundell T."/>
            <person name="Morin E."/>
            <person name="Murat C."/>
            <person name="Sun H."/>
            <person name="Tunlid A."/>
            <person name="Henrissat B."/>
            <person name="Grigoriev I.V."/>
            <person name="Hibbett D.S."/>
            <person name="Martin F."/>
            <person name="Nordberg H.P."/>
            <person name="Cantor M.N."/>
            <person name="Hua S.X."/>
        </authorList>
    </citation>
    <scope>NUCLEOTIDE SEQUENCE [LARGE SCALE GENOMIC DNA]</scope>
    <source>
        <strain evidence="2 3">F 1598</strain>
    </source>
</reference>